<sequence length="120" mass="13691">MTGREIAREIREGRNSNQLFIRWWRKENDFVDYELVDSFLAGVGSSDEYAGYELLTMDQMWEALKGFDPTGVSRGEKGGEEVVFWEQKLADGTTRNRICPYTPDSLISIFDAVTKGNPVD</sequence>
<organism evidence="1">
    <name type="scientific">Geobacter metallireducens</name>
    <dbReference type="NCBI Taxonomy" id="28232"/>
    <lineage>
        <taxon>Bacteria</taxon>
        <taxon>Pseudomonadati</taxon>
        <taxon>Thermodesulfobacteriota</taxon>
        <taxon>Desulfuromonadia</taxon>
        <taxon>Geobacterales</taxon>
        <taxon>Geobacteraceae</taxon>
        <taxon>Geobacter</taxon>
    </lineage>
</organism>
<protein>
    <submittedName>
        <fullName evidence="1">Uncharacterized protein</fullName>
    </submittedName>
</protein>
<reference evidence="1" key="1">
    <citation type="journal article" date="2020" name="mSystems">
        <title>Genome- and Community-Level Interaction Insights into Carbon Utilization and Element Cycling Functions of Hydrothermarchaeota in Hydrothermal Sediment.</title>
        <authorList>
            <person name="Zhou Z."/>
            <person name="Liu Y."/>
            <person name="Xu W."/>
            <person name="Pan J."/>
            <person name="Luo Z.H."/>
            <person name="Li M."/>
        </authorList>
    </citation>
    <scope>NUCLEOTIDE SEQUENCE [LARGE SCALE GENOMIC DNA]</scope>
    <source>
        <strain evidence="1">SpSt-349</strain>
    </source>
</reference>
<proteinExistence type="predicted"/>
<dbReference type="EMBL" id="DSOV01000036">
    <property type="protein sequence ID" value="HEN42241.1"/>
    <property type="molecule type" value="Genomic_DNA"/>
</dbReference>
<gene>
    <name evidence="1" type="ORF">ENQ87_07670</name>
</gene>
<name>A0A831TZ00_GEOME</name>
<accession>A0A831TZ00</accession>
<evidence type="ECO:0000313" key="1">
    <source>
        <dbReference type="EMBL" id="HEN42241.1"/>
    </source>
</evidence>
<dbReference type="AlphaFoldDB" id="A0A831TZ00"/>
<comment type="caution">
    <text evidence="1">The sequence shown here is derived from an EMBL/GenBank/DDBJ whole genome shotgun (WGS) entry which is preliminary data.</text>
</comment>